<dbReference type="GO" id="GO:0030286">
    <property type="term" value="C:dynein complex"/>
    <property type="evidence" value="ECO:0007669"/>
    <property type="project" value="InterPro"/>
</dbReference>
<dbReference type="GO" id="GO:0045505">
    <property type="term" value="F:dynein intermediate chain binding"/>
    <property type="evidence" value="ECO:0007669"/>
    <property type="project" value="InterPro"/>
</dbReference>
<evidence type="ECO:0000313" key="3">
    <source>
        <dbReference type="Proteomes" id="UP000265515"/>
    </source>
</evidence>
<organism evidence="2 3">
    <name type="scientific">Chara braunii</name>
    <name type="common">Braun's stonewort</name>
    <dbReference type="NCBI Taxonomy" id="69332"/>
    <lineage>
        <taxon>Eukaryota</taxon>
        <taxon>Viridiplantae</taxon>
        <taxon>Streptophyta</taxon>
        <taxon>Charophyceae</taxon>
        <taxon>Charales</taxon>
        <taxon>Characeae</taxon>
        <taxon>Chara</taxon>
    </lineage>
</organism>
<dbReference type="Gramene" id="GBG69582">
    <property type="protein sequence ID" value="GBG69582"/>
    <property type="gene ID" value="CBR_g4415"/>
</dbReference>
<evidence type="ECO:0000256" key="1">
    <source>
        <dbReference type="SAM" id="MobiDB-lite"/>
    </source>
</evidence>
<dbReference type="Proteomes" id="UP000265515">
    <property type="component" value="Unassembled WGS sequence"/>
</dbReference>
<protein>
    <submittedName>
        <fullName evidence="2">Uncharacterized protein</fullName>
    </submittedName>
</protein>
<sequence>MKKLQRIAKELAWLWSSVFGRKTSEFHRKTDKVFTAIDHKAEHSRDARIWSKCSATPRETGLKTLNSSIEVTTVGDSDSAASYSSSSRPVESKGKPFSGSHHHSPLLCQNESPDDEKGVYFFPLESTLLADLLKEGSWHCNQPVGSTESDSYEFTIPLMILEKEIEELDITAVGLETYVSCIHTMDLAQREILRVIESIHCMNVGSLFTLGCEQVAKLARQVSAKRNSLALQNIRDAANEAVMHLMKCLEANERVLEAPLPNVSPEEFAELESFVENYEEEEEKTLISKLEQIRRYHRALEDLHVELSDKEMMGYWSVHQRFHECCRSVLVKRPRVLSVKPVIIGIVRNAQVVLIRQAWDLVAPVPTYESYDDLEGAYEYQKETQKSLEGLQQAMERARKLQKQEAVLKIPEEDECIQLIRPALEKIERLAELWGLAADWNRAWSNWMQIKFKRLNAGHMDMEVAEIYRRCISLHQVADSTASIALKSPASQRLLGILASQVC</sequence>
<evidence type="ECO:0000313" key="2">
    <source>
        <dbReference type="EMBL" id="GBG69582.1"/>
    </source>
</evidence>
<dbReference type="GO" id="GO:0051959">
    <property type="term" value="F:dynein light intermediate chain binding"/>
    <property type="evidence" value="ECO:0007669"/>
    <property type="project" value="InterPro"/>
</dbReference>
<dbReference type="PANTHER" id="PTHR45703">
    <property type="entry name" value="DYNEIN HEAVY CHAIN"/>
    <property type="match status" value="1"/>
</dbReference>
<comment type="caution">
    <text evidence="2">The sequence shown here is derived from an EMBL/GenBank/DDBJ whole genome shotgun (WGS) entry which is preliminary data.</text>
</comment>
<keyword evidence="3" id="KW-1185">Reference proteome</keyword>
<proteinExistence type="predicted"/>
<feature type="region of interest" description="Disordered" evidence="1">
    <location>
        <begin position="77"/>
        <end position="109"/>
    </location>
</feature>
<accession>A0A388KHQ9</accession>
<reference evidence="2 3" key="1">
    <citation type="journal article" date="2018" name="Cell">
        <title>The Chara Genome: Secondary Complexity and Implications for Plant Terrestrialization.</title>
        <authorList>
            <person name="Nishiyama T."/>
            <person name="Sakayama H."/>
            <person name="Vries J.D."/>
            <person name="Buschmann H."/>
            <person name="Saint-Marcoux D."/>
            <person name="Ullrich K.K."/>
            <person name="Haas F.B."/>
            <person name="Vanderstraeten L."/>
            <person name="Becker D."/>
            <person name="Lang D."/>
            <person name="Vosolsobe S."/>
            <person name="Rombauts S."/>
            <person name="Wilhelmsson P.K.I."/>
            <person name="Janitza P."/>
            <person name="Kern R."/>
            <person name="Heyl A."/>
            <person name="Rumpler F."/>
            <person name="Villalobos L.I.A.C."/>
            <person name="Clay J.M."/>
            <person name="Skokan R."/>
            <person name="Toyoda A."/>
            <person name="Suzuki Y."/>
            <person name="Kagoshima H."/>
            <person name="Schijlen E."/>
            <person name="Tajeshwar N."/>
            <person name="Catarino B."/>
            <person name="Hetherington A.J."/>
            <person name="Saltykova A."/>
            <person name="Bonnot C."/>
            <person name="Breuninger H."/>
            <person name="Symeonidi A."/>
            <person name="Radhakrishnan G.V."/>
            <person name="Van Nieuwerburgh F."/>
            <person name="Deforce D."/>
            <person name="Chang C."/>
            <person name="Karol K.G."/>
            <person name="Hedrich R."/>
            <person name="Ulvskov P."/>
            <person name="Glockner G."/>
            <person name="Delwiche C.F."/>
            <person name="Petrasek J."/>
            <person name="Van de Peer Y."/>
            <person name="Friml J."/>
            <person name="Beilby M."/>
            <person name="Dolan L."/>
            <person name="Kohara Y."/>
            <person name="Sugano S."/>
            <person name="Fujiyama A."/>
            <person name="Delaux P.-M."/>
            <person name="Quint M."/>
            <person name="TheiBen G."/>
            <person name="Hagemann M."/>
            <person name="Harholt J."/>
            <person name="Dunand C."/>
            <person name="Zachgo S."/>
            <person name="Langdale J."/>
            <person name="Maumus F."/>
            <person name="Straeten D.V.D."/>
            <person name="Gould S.B."/>
            <person name="Rensing S.A."/>
        </authorList>
    </citation>
    <scope>NUCLEOTIDE SEQUENCE [LARGE SCALE GENOMIC DNA]</scope>
    <source>
        <strain evidence="2 3">S276</strain>
    </source>
</reference>
<dbReference type="EMBL" id="BFEA01000117">
    <property type="protein sequence ID" value="GBG69582.1"/>
    <property type="molecule type" value="Genomic_DNA"/>
</dbReference>
<dbReference type="GO" id="GO:0007018">
    <property type="term" value="P:microtubule-based movement"/>
    <property type="evidence" value="ECO:0007669"/>
    <property type="project" value="InterPro"/>
</dbReference>
<dbReference type="InterPro" id="IPR026983">
    <property type="entry name" value="DHC"/>
</dbReference>
<dbReference type="AlphaFoldDB" id="A0A388KHQ9"/>
<dbReference type="PANTHER" id="PTHR45703:SF8">
    <property type="entry name" value="DYNEINS HEAVY CHAIN"/>
    <property type="match status" value="1"/>
</dbReference>
<gene>
    <name evidence="2" type="ORF">CBR_g4415</name>
</gene>
<feature type="compositionally biased region" description="Low complexity" evidence="1">
    <location>
        <begin position="77"/>
        <end position="87"/>
    </location>
</feature>
<name>A0A388KHQ9_CHABU</name>